<organism evidence="3 4">
    <name type="scientific">Pristionchus entomophagus</name>
    <dbReference type="NCBI Taxonomy" id="358040"/>
    <lineage>
        <taxon>Eukaryota</taxon>
        <taxon>Metazoa</taxon>
        <taxon>Ecdysozoa</taxon>
        <taxon>Nematoda</taxon>
        <taxon>Chromadorea</taxon>
        <taxon>Rhabditida</taxon>
        <taxon>Rhabditina</taxon>
        <taxon>Diplogasteromorpha</taxon>
        <taxon>Diplogasteroidea</taxon>
        <taxon>Neodiplogasteridae</taxon>
        <taxon>Pristionchus</taxon>
    </lineage>
</organism>
<evidence type="ECO:0000313" key="4">
    <source>
        <dbReference type="Proteomes" id="UP001432027"/>
    </source>
</evidence>
<feature type="transmembrane region" description="Helical" evidence="2">
    <location>
        <begin position="56"/>
        <end position="77"/>
    </location>
</feature>
<keyword evidence="2" id="KW-1133">Transmembrane helix</keyword>
<keyword evidence="2" id="KW-0812">Transmembrane</keyword>
<feature type="region of interest" description="Disordered" evidence="1">
    <location>
        <begin position="101"/>
        <end position="126"/>
    </location>
</feature>
<proteinExistence type="predicted"/>
<reference evidence="3" key="1">
    <citation type="submission" date="2023-10" db="EMBL/GenBank/DDBJ databases">
        <title>Genome assembly of Pristionchus species.</title>
        <authorList>
            <person name="Yoshida K."/>
            <person name="Sommer R.J."/>
        </authorList>
    </citation>
    <scope>NUCLEOTIDE SEQUENCE</scope>
    <source>
        <strain evidence="3">RS0144</strain>
    </source>
</reference>
<comment type="caution">
    <text evidence="3">The sequence shown here is derived from an EMBL/GenBank/DDBJ whole genome shotgun (WGS) entry which is preliminary data.</text>
</comment>
<dbReference type="AlphaFoldDB" id="A0AAV5T7N6"/>
<dbReference type="Proteomes" id="UP001432027">
    <property type="component" value="Unassembled WGS sequence"/>
</dbReference>
<evidence type="ECO:0000256" key="1">
    <source>
        <dbReference type="SAM" id="MobiDB-lite"/>
    </source>
</evidence>
<keyword evidence="4" id="KW-1185">Reference proteome</keyword>
<keyword evidence="2" id="KW-0472">Membrane</keyword>
<accession>A0AAV5T7N6</accession>
<evidence type="ECO:0000313" key="3">
    <source>
        <dbReference type="EMBL" id="GMS89684.1"/>
    </source>
</evidence>
<sequence>VPSSGMADDRIWQEWQRARHKMEVQDNYQPLYRDADPVDLRSFDDVVYNAPEKEQLMAHMMGVAQVVLLLVLGITWYRARYFHRVQQEILYLRQAFKEAEKKEKASRSGRSRGNTSGGGKDNMNEDRNWISNAYDWMGRQLTRFKKGEQNNVNATTTRTTLRNWFHKEGSKKTV</sequence>
<feature type="non-terminal residue" evidence="3">
    <location>
        <position position="1"/>
    </location>
</feature>
<dbReference type="EMBL" id="BTSX01000003">
    <property type="protein sequence ID" value="GMS89684.1"/>
    <property type="molecule type" value="Genomic_DNA"/>
</dbReference>
<protein>
    <submittedName>
        <fullName evidence="3">Uncharacterized protein</fullName>
    </submittedName>
</protein>
<name>A0AAV5T7N6_9BILA</name>
<evidence type="ECO:0000256" key="2">
    <source>
        <dbReference type="SAM" id="Phobius"/>
    </source>
</evidence>
<gene>
    <name evidence="3" type="ORF">PENTCL1PPCAC_11859</name>
</gene>